<dbReference type="EMBL" id="LKEA01000007">
    <property type="protein sequence ID" value="ROW07861.1"/>
    <property type="molecule type" value="Genomic_DNA"/>
</dbReference>
<keyword evidence="4" id="KW-1185">Reference proteome</keyword>
<sequence length="396" mass="41485">MSNAGPLTTTFTAPSSCATAIGVYQIWPESDSYYYEQGPLLSRTECYPNGYDASPSQYYSPGLCPTGYTAACSSTGLISHTVTETAYTCCPTAADYTCANTADAITLSQSYFGCTTTFDQALVLVGVTAISDGHTDLLQSATAGAGTGLGANSIAVKFRSGDFSSVPGANDNFATATSVLSYSTSGALDTATLAIPIPTSTASSAPKQRHVGVTTTQAIGIGVGSAAAALIAAGVAGFCLWLRRKKQKIRAQIETPIPPPAPPPKDRKYRTPPPLKLDRSNRHSQSSSGIASIARSVNGKMIRGPFELGSHGKEEKILYGVYGEHRNRSQVGSPNSADPLRSPSNTVTPSFWSPPSSYGFQPAELESPQRTLESPHRGMTSPGSGYKRSRVELASP</sequence>
<feature type="transmembrane region" description="Helical" evidence="2">
    <location>
        <begin position="218"/>
        <end position="242"/>
    </location>
</feature>
<evidence type="ECO:0000313" key="3">
    <source>
        <dbReference type="EMBL" id="ROW07861.1"/>
    </source>
</evidence>
<dbReference type="AlphaFoldDB" id="A0A423WWK5"/>
<accession>A0A423WWK5</accession>
<keyword evidence="2" id="KW-0812">Transmembrane</keyword>
<dbReference type="STRING" id="356882.A0A423WWK5"/>
<gene>
    <name evidence="3" type="ORF">VMCG_03483</name>
</gene>
<feature type="compositionally biased region" description="Polar residues" evidence="1">
    <location>
        <begin position="329"/>
        <end position="359"/>
    </location>
</feature>
<evidence type="ECO:0000313" key="4">
    <source>
        <dbReference type="Proteomes" id="UP000283895"/>
    </source>
</evidence>
<name>A0A423WWK5_9PEZI</name>
<reference evidence="3 4" key="1">
    <citation type="submission" date="2015-09" db="EMBL/GenBank/DDBJ databases">
        <title>Host preference determinants of Valsa canker pathogens revealed by comparative genomics.</title>
        <authorList>
            <person name="Yin Z."/>
            <person name="Huang L."/>
        </authorList>
    </citation>
    <scope>NUCLEOTIDE SEQUENCE [LARGE SCALE GENOMIC DNA]</scope>
    <source>
        <strain evidence="3 4">03-1</strain>
    </source>
</reference>
<evidence type="ECO:0000256" key="1">
    <source>
        <dbReference type="SAM" id="MobiDB-lite"/>
    </source>
</evidence>
<evidence type="ECO:0000256" key="2">
    <source>
        <dbReference type="SAM" id="Phobius"/>
    </source>
</evidence>
<dbReference type="OrthoDB" id="4770059at2759"/>
<proteinExistence type="predicted"/>
<feature type="region of interest" description="Disordered" evidence="1">
    <location>
        <begin position="326"/>
        <end position="396"/>
    </location>
</feature>
<dbReference type="Proteomes" id="UP000283895">
    <property type="component" value="Unassembled WGS sequence"/>
</dbReference>
<organism evidence="3 4">
    <name type="scientific">Cytospora schulzeri</name>
    <dbReference type="NCBI Taxonomy" id="448051"/>
    <lineage>
        <taxon>Eukaryota</taxon>
        <taxon>Fungi</taxon>
        <taxon>Dikarya</taxon>
        <taxon>Ascomycota</taxon>
        <taxon>Pezizomycotina</taxon>
        <taxon>Sordariomycetes</taxon>
        <taxon>Sordariomycetidae</taxon>
        <taxon>Diaporthales</taxon>
        <taxon>Cytosporaceae</taxon>
        <taxon>Cytospora</taxon>
    </lineage>
</organism>
<comment type="caution">
    <text evidence="3">The sequence shown here is derived from an EMBL/GenBank/DDBJ whole genome shotgun (WGS) entry which is preliminary data.</text>
</comment>
<protein>
    <submittedName>
        <fullName evidence="3">Uncharacterized protein</fullName>
    </submittedName>
</protein>
<keyword evidence="2" id="KW-0472">Membrane</keyword>
<keyword evidence="2" id="KW-1133">Transmembrane helix</keyword>
<feature type="region of interest" description="Disordered" evidence="1">
    <location>
        <begin position="251"/>
        <end position="294"/>
    </location>
</feature>